<dbReference type="SUPFAM" id="SSF53474">
    <property type="entry name" value="alpha/beta-Hydrolases"/>
    <property type="match status" value="1"/>
</dbReference>
<protein>
    <recommendedName>
        <fullName evidence="3">Lipase</fullName>
    </recommendedName>
</protein>
<keyword evidence="2" id="KW-1185">Reference proteome</keyword>
<dbReference type="Pfam" id="PF01674">
    <property type="entry name" value="Lipase_2"/>
    <property type="match status" value="1"/>
</dbReference>
<evidence type="ECO:0000313" key="2">
    <source>
        <dbReference type="Proteomes" id="UP001479933"/>
    </source>
</evidence>
<dbReference type="Proteomes" id="UP001479933">
    <property type="component" value="Chromosome"/>
</dbReference>
<reference evidence="1 2" key="1">
    <citation type="journal article" date="2023" name="Virus Evol.">
        <title>Computational host range prediction-The good, the bad, and the ugly.</title>
        <authorList>
            <person name="Howell A.A."/>
            <person name="Versoza C.J."/>
            <person name="Pfeifer S.P."/>
        </authorList>
    </citation>
    <scope>NUCLEOTIDE SEQUENCE [LARGE SCALE GENOMIC DNA]</scope>
    <source>
        <strain evidence="1 2">1610/1b</strain>
    </source>
</reference>
<dbReference type="InterPro" id="IPR029058">
    <property type="entry name" value="AB_hydrolase_fold"/>
</dbReference>
<dbReference type="InterPro" id="IPR053228">
    <property type="entry name" value="Stereospecific_Lipase"/>
</dbReference>
<sequence>MLLIPGTSQTGAEAWNWNYVPALSKAGFHVCTVDLRDRGLADIQTSTEYVVNAVRTMVERYRSDVSIIGFSQGPLEARWAVTYWPDVRENVDDLIAIEAPNRGAALSSATCSVGQCVPSMWQMRQGSTFLTALSSGDQTPGDISYTSIYSQTDEFVFPQTPLSVSRLSGNAKNIRVQSVCPGRVVDHVGATGDAVVYALAEDALIHAGAAQPARVNRRVCGDSTLPGLSAQKAAANYTATMAGAGPDFAGLTYQRVDSEPALRCYAKSDRPRACS</sequence>
<dbReference type="PANTHER" id="PTHR37574:SF1">
    <property type="entry name" value="LIPASE B"/>
    <property type="match status" value="1"/>
</dbReference>
<organism evidence="1 2">
    <name type="scientific">Gordonia hydrophobica</name>
    <dbReference type="NCBI Taxonomy" id="40516"/>
    <lineage>
        <taxon>Bacteria</taxon>
        <taxon>Bacillati</taxon>
        <taxon>Actinomycetota</taxon>
        <taxon>Actinomycetes</taxon>
        <taxon>Mycobacteriales</taxon>
        <taxon>Gordoniaceae</taxon>
        <taxon>Gordonia</taxon>
    </lineage>
</organism>
<name>A0ABZ2U224_9ACTN</name>
<accession>A0ABZ2U224</accession>
<evidence type="ECO:0008006" key="3">
    <source>
        <dbReference type="Google" id="ProtNLM"/>
    </source>
</evidence>
<dbReference type="EMBL" id="CP136137">
    <property type="protein sequence ID" value="WYY06926.1"/>
    <property type="molecule type" value="Genomic_DNA"/>
</dbReference>
<dbReference type="InterPro" id="IPR002918">
    <property type="entry name" value="Lipase_EstA/Esterase_EstB"/>
</dbReference>
<evidence type="ECO:0000313" key="1">
    <source>
        <dbReference type="EMBL" id="WYY06926.1"/>
    </source>
</evidence>
<dbReference type="PANTHER" id="PTHR37574">
    <property type="entry name" value="LIPASE B"/>
    <property type="match status" value="1"/>
</dbReference>
<gene>
    <name evidence="1" type="ORF">RVF87_18125</name>
</gene>
<dbReference type="RefSeq" id="WP_066172158.1">
    <property type="nucleotide sequence ID" value="NZ_CP136137.1"/>
</dbReference>
<dbReference type="Gene3D" id="3.40.50.1820">
    <property type="entry name" value="alpha/beta hydrolase"/>
    <property type="match status" value="1"/>
</dbReference>
<proteinExistence type="predicted"/>